<dbReference type="AlphaFoldDB" id="A0A2S5B7G5"/>
<dbReference type="GO" id="GO:0071555">
    <property type="term" value="P:cell wall organization"/>
    <property type="evidence" value="ECO:0007669"/>
    <property type="project" value="UniProtKB-KW"/>
</dbReference>
<comment type="catalytic activity">
    <reaction evidence="6">
        <text>Successive hydrolysis of beta-D-glucose units from the non-reducing ends of (1-&gt;3)-beta-D-glucans, releasing alpha-glucose.</text>
        <dbReference type="EC" id="3.2.1.58"/>
    </reaction>
</comment>
<feature type="compositionally biased region" description="Basic and acidic residues" evidence="8">
    <location>
        <begin position="686"/>
        <end position="695"/>
    </location>
</feature>
<evidence type="ECO:0000256" key="9">
    <source>
        <dbReference type="SAM" id="Phobius"/>
    </source>
</evidence>
<protein>
    <recommendedName>
        <fullName evidence="7">glucan 1,3-beta-glucosidase</fullName>
        <ecNumber evidence="7">3.2.1.58</ecNumber>
    </recommendedName>
</protein>
<evidence type="ECO:0000256" key="7">
    <source>
        <dbReference type="ARBA" id="ARBA00038929"/>
    </source>
</evidence>
<dbReference type="STRING" id="741276.A0A2S5B7G5"/>
<dbReference type="Gene3D" id="3.20.20.80">
    <property type="entry name" value="Glycosidases"/>
    <property type="match status" value="1"/>
</dbReference>
<comment type="caution">
    <text evidence="10">The sequence shown here is derived from an EMBL/GenBank/DDBJ whole genome shotgun (WGS) entry which is preliminary data.</text>
</comment>
<proteinExistence type="inferred from homology"/>
<dbReference type="GO" id="GO:0009986">
    <property type="term" value="C:cell surface"/>
    <property type="evidence" value="ECO:0007669"/>
    <property type="project" value="TreeGrafter"/>
</dbReference>
<dbReference type="OrthoDB" id="62120at2759"/>
<evidence type="ECO:0000256" key="3">
    <source>
        <dbReference type="ARBA" id="ARBA00023180"/>
    </source>
</evidence>
<evidence type="ECO:0000256" key="6">
    <source>
        <dbReference type="ARBA" id="ARBA00036824"/>
    </source>
</evidence>
<feature type="region of interest" description="Disordered" evidence="8">
    <location>
        <begin position="1"/>
        <end position="38"/>
    </location>
</feature>
<dbReference type="Proteomes" id="UP000237144">
    <property type="component" value="Unassembled WGS sequence"/>
</dbReference>
<evidence type="ECO:0000256" key="2">
    <source>
        <dbReference type="ARBA" id="ARBA00022801"/>
    </source>
</evidence>
<keyword evidence="11" id="KW-1185">Reference proteome</keyword>
<comment type="similarity">
    <text evidence="1">Belongs to the glycosyl hydrolase 5 (cellulase A) family.</text>
</comment>
<keyword evidence="9" id="KW-0472">Membrane</keyword>
<gene>
    <name evidence="10" type="ORF">BMF94_4130</name>
</gene>
<dbReference type="SUPFAM" id="SSF51445">
    <property type="entry name" value="(Trans)glycosidases"/>
    <property type="match status" value="1"/>
</dbReference>
<feature type="region of interest" description="Disordered" evidence="8">
    <location>
        <begin position="682"/>
        <end position="703"/>
    </location>
</feature>
<keyword evidence="3" id="KW-0325">Glycoprotein</keyword>
<dbReference type="GO" id="GO:0009251">
    <property type="term" value="P:glucan catabolic process"/>
    <property type="evidence" value="ECO:0007669"/>
    <property type="project" value="TreeGrafter"/>
</dbReference>
<dbReference type="PANTHER" id="PTHR31297:SF34">
    <property type="entry name" value="GLUCAN 1,3-BETA-GLUCOSIDASE 2"/>
    <property type="match status" value="1"/>
</dbReference>
<feature type="region of interest" description="Disordered" evidence="8">
    <location>
        <begin position="759"/>
        <end position="782"/>
    </location>
</feature>
<dbReference type="PANTHER" id="PTHR31297">
    <property type="entry name" value="GLUCAN ENDO-1,6-BETA-GLUCOSIDASE B"/>
    <property type="match status" value="1"/>
</dbReference>
<name>A0A2S5B7G5_9BASI</name>
<feature type="region of interest" description="Disordered" evidence="8">
    <location>
        <begin position="150"/>
        <end position="185"/>
    </location>
</feature>
<keyword evidence="9" id="KW-1133">Transmembrane helix</keyword>
<evidence type="ECO:0000313" key="11">
    <source>
        <dbReference type="Proteomes" id="UP000237144"/>
    </source>
</evidence>
<keyword evidence="9" id="KW-0812">Transmembrane</keyword>
<dbReference type="InterPro" id="IPR017853">
    <property type="entry name" value="GH"/>
</dbReference>
<dbReference type="InterPro" id="IPR050386">
    <property type="entry name" value="Glycosyl_hydrolase_5"/>
</dbReference>
<keyword evidence="5" id="KW-0961">Cell wall biogenesis/degradation</keyword>
<organism evidence="10 11">
    <name type="scientific">Rhodotorula taiwanensis</name>
    <dbReference type="NCBI Taxonomy" id="741276"/>
    <lineage>
        <taxon>Eukaryota</taxon>
        <taxon>Fungi</taxon>
        <taxon>Dikarya</taxon>
        <taxon>Basidiomycota</taxon>
        <taxon>Pucciniomycotina</taxon>
        <taxon>Microbotryomycetes</taxon>
        <taxon>Sporidiobolales</taxon>
        <taxon>Sporidiobolaceae</taxon>
        <taxon>Rhodotorula</taxon>
    </lineage>
</organism>
<keyword evidence="4" id="KW-0326">Glycosidase</keyword>
<sequence>MGAYETRSAKSRRRSVDASTRAGGGGGNRRGGLEPRQSSPAAANALLATFQRPSQQAFWRLCTPRRAVLLAALLTSAIVLLVVGFVVLGLSLPTLTSDLSVSLLAKNAFASRVHETWTGLVRLGSRLANDAEQGGEFGAPQARLSSAITPVQAGDSDGGVDDKTTSEWVRGVEPTSSSTGASKWARGTDGDRVALADGSSFVYRNQFGGTFDADPFSYEARPQASSKSLAEEWDWETDRIRGVNLGGWLSLEPFITPSLFERYLDHEPEPARDEWSLSELVRADRDLGPDLSPQERLERYLRKHYDEFITERDFADMAAAGLNWIRLPFPYWAIETWDGEPFLEHVAWEHVVKAVEWARKYGLRINLDLHAIPGSQNGWNHSGKLGPINFLQSVMGLANAQRTLDYLALVAEWAARDGVKQVVAMLSLVNEVPVMEVGETAVRSFYAEAYERIRNVTGYGAGHGPVLAFHDGFKGTRRWAHFLETQSSYKVNVRGKGKNRNKHKVEPKSRWTNGLDRVALDSHRYLAFIEPDLAPIREQVMKPCLKWAAEYNRTLSTFGIPISGEFSLAVNDCGRFLNNVGQGTRLEGTFPNATHPIYPAAAPVGACDYWERYDEWDDAMKTSLRDFALAQMDTFQNWFYWTWKTGRSSLHLSHLDSNPLWSYSLGLRQGWIPEDPREAAGFCSSHSREGVDPKPRRFARRPTDPWKIGQGLGVGLIPHAVRTRDRAVWPPRLLNRPGGGVDGSDGGLVTADLPTYAASGKRSAPLRGPIGSRKTTESLSRVGPLPACEYPDAWAGQQSWSRDEHCIA</sequence>
<feature type="transmembrane region" description="Helical" evidence="9">
    <location>
        <begin position="67"/>
        <end position="92"/>
    </location>
</feature>
<evidence type="ECO:0000256" key="1">
    <source>
        <dbReference type="ARBA" id="ARBA00005641"/>
    </source>
</evidence>
<keyword evidence="2" id="KW-0378">Hydrolase</keyword>
<evidence type="ECO:0000256" key="4">
    <source>
        <dbReference type="ARBA" id="ARBA00023295"/>
    </source>
</evidence>
<dbReference type="EC" id="3.2.1.58" evidence="7"/>
<dbReference type="GO" id="GO:0005576">
    <property type="term" value="C:extracellular region"/>
    <property type="evidence" value="ECO:0007669"/>
    <property type="project" value="TreeGrafter"/>
</dbReference>
<reference evidence="10 11" key="1">
    <citation type="journal article" date="2018" name="Front. Microbiol.">
        <title>Prospects for Fungal Bioremediation of Acidic Radioactive Waste Sites: Characterization and Genome Sequence of Rhodotorula taiwanensis MD1149.</title>
        <authorList>
            <person name="Tkavc R."/>
            <person name="Matrosova V.Y."/>
            <person name="Grichenko O.E."/>
            <person name="Gostincar C."/>
            <person name="Volpe R.P."/>
            <person name="Klimenkova P."/>
            <person name="Gaidamakova E.K."/>
            <person name="Zhou C.E."/>
            <person name="Stewart B.J."/>
            <person name="Lyman M.G."/>
            <person name="Malfatti S.A."/>
            <person name="Rubinfeld B."/>
            <person name="Courtot M."/>
            <person name="Singh J."/>
            <person name="Dalgard C.L."/>
            <person name="Hamilton T."/>
            <person name="Frey K.G."/>
            <person name="Gunde-Cimerman N."/>
            <person name="Dugan L."/>
            <person name="Daly M.J."/>
        </authorList>
    </citation>
    <scope>NUCLEOTIDE SEQUENCE [LARGE SCALE GENOMIC DNA]</scope>
    <source>
        <strain evidence="10 11">MD1149</strain>
    </source>
</reference>
<evidence type="ECO:0000256" key="8">
    <source>
        <dbReference type="SAM" id="MobiDB-lite"/>
    </source>
</evidence>
<dbReference type="EMBL" id="PJQD01000047">
    <property type="protein sequence ID" value="POY72723.1"/>
    <property type="molecule type" value="Genomic_DNA"/>
</dbReference>
<evidence type="ECO:0000313" key="10">
    <source>
        <dbReference type="EMBL" id="POY72723.1"/>
    </source>
</evidence>
<evidence type="ECO:0000256" key="5">
    <source>
        <dbReference type="ARBA" id="ARBA00023316"/>
    </source>
</evidence>
<dbReference type="GO" id="GO:0004338">
    <property type="term" value="F:glucan exo-1,3-beta-glucosidase activity"/>
    <property type="evidence" value="ECO:0007669"/>
    <property type="project" value="UniProtKB-EC"/>
</dbReference>
<accession>A0A2S5B7G5</accession>